<dbReference type="AlphaFoldDB" id="A0AA48HCQ9"/>
<dbReference type="Pfam" id="PF04375">
    <property type="entry name" value="HemX"/>
    <property type="match status" value="1"/>
</dbReference>
<evidence type="ECO:0000256" key="2">
    <source>
        <dbReference type="SAM" id="MobiDB-lite"/>
    </source>
</evidence>
<evidence type="ECO:0000313" key="5">
    <source>
        <dbReference type="Proteomes" id="UP001333710"/>
    </source>
</evidence>
<dbReference type="RefSeq" id="WP_338290403.1">
    <property type="nucleotide sequence ID" value="NZ_AP027272.1"/>
</dbReference>
<sequence>MTDAKHNNDTSESKDDKPQAKAADKVEASAATDTEHSASSVGSSVHRKSQRKLNRTQKIEPTKTKRRTNPLIGFLVGLNTVIMLAAIAAGFWGWHYWQGWQEQQLVKHTEQEQALTQSLNTQLDNLARNLQIELSQRISTIKESEQRLNSEFRQLQEEVTQQLTGAEQDLDMAEVAYLVRMAARKLNVEKQVNSAIHLLQEADKQLAQQEDLNNTSLRERIAQDIRNLREFRPHDRFDKAFLIGGMLDKVPALKFPAPEQYFSSQSNEPSSDPADWWQNLKTLWHNLVDDFLTVEKLENPITPYLNQQEQLLTRNALSYDLLAMRHALLEADEALFKQLVEQSYSRMAQFEQSDISTQLMQKDLEQLMQMTFPKNGEMKLVSLEYLVNSGAGQ</sequence>
<name>A0AA48HCQ9_9ALTE</name>
<evidence type="ECO:0008006" key="6">
    <source>
        <dbReference type="Google" id="ProtNLM"/>
    </source>
</evidence>
<keyword evidence="3" id="KW-0472">Membrane</keyword>
<gene>
    <name evidence="4" type="ORF">MACH26_01340</name>
</gene>
<feature type="transmembrane region" description="Helical" evidence="3">
    <location>
        <begin position="71"/>
        <end position="97"/>
    </location>
</feature>
<evidence type="ECO:0000256" key="1">
    <source>
        <dbReference type="SAM" id="Coils"/>
    </source>
</evidence>
<reference evidence="4" key="1">
    <citation type="submission" date="2023-01" db="EMBL/GenBank/DDBJ databases">
        <title>Complete genome sequence of Planctobacterium marinum strain Dej080120_11.</title>
        <authorList>
            <person name="Ueki S."/>
            <person name="Maruyama F."/>
        </authorList>
    </citation>
    <scope>NUCLEOTIDE SEQUENCE</scope>
    <source>
        <strain evidence="4">Dej080120_11</strain>
    </source>
</reference>
<feature type="compositionally biased region" description="Basic and acidic residues" evidence="2">
    <location>
        <begin position="1"/>
        <end position="27"/>
    </location>
</feature>
<dbReference type="PANTHER" id="PTHR38043">
    <property type="entry name" value="PROTEIN HEMX"/>
    <property type="match status" value="1"/>
</dbReference>
<keyword evidence="5" id="KW-1185">Reference proteome</keyword>
<feature type="coiled-coil region" evidence="1">
    <location>
        <begin position="138"/>
        <end position="219"/>
    </location>
</feature>
<evidence type="ECO:0000256" key="3">
    <source>
        <dbReference type="SAM" id="Phobius"/>
    </source>
</evidence>
<accession>A0AA48HCQ9</accession>
<dbReference type="PANTHER" id="PTHR38043:SF1">
    <property type="entry name" value="PROTEIN HEMX"/>
    <property type="match status" value="1"/>
</dbReference>
<protein>
    <recommendedName>
        <fullName evidence="6">Uroporphyrin-3 C-methyltransferase</fullName>
    </recommendedName>
</protein>
<keyword evidence="1" id="KW-0175">Coiled coil</keyword>
<evidence type="ECO:0000313" key="4">
    <source>
        <dbReference type="EMBL" id="BDX04613.1"/>
    </source>
</evidence>
<dbReference type="KEGG" id="pmaw:MACH26_01340"/>
<dbReference type="InterPro" id="IPR007470">
    <property type="entry name" value="HemX"/>
</dbReference>
<keyword evidence="3" id="KW-0812">Transmembrane</keyword>
<proteinExistence type="predicted"/>
<dbReference type="Proteomes" id="UP001333710">
    <property type="component" value="Chromosome"/>
</dbReference>
<organism evidence="4 5">
    <name type="scientific">Planctobacterium marinum</name>
    <dbReference type="NCBI Taxonomy" id="1631968"/>
    <lineage>
        <taxon>Bacteria</taxon>
        <taxon>Pseudomonadati</taxon>
        <taxon>Pseudomonadota</taxon>
        <taxon>Gammaproteobacteria</taxon>
        <taxon>Alteromonadales</taxon>
        <taxon>Alteromonadaceae</taxon>
        <taxon>Planctobacterium</taxon>
    </lineage>
</organism>
<feature type="region of interest" description="Disordered" evidence="2">
    <location>
        <begin position="1"/>
        <end position="65"/>
    </location>
</feature>
<dbReference type="EMBL" id="AP027272">
    <property type="protein sequence ID" value="BDX04613.1"/>
    <property type="molecule type" value="Genomic_DNA"/>
</dbReference>
<feature type="compositionally biased region" description="Basic residues" evidence="2">
    <location>
        <begin position="45"/>
        <end position="55"/>
    </location>
</feature>
<keyword evidence="3" id="KW-1133">Transmembrane helix</keyword>